<accession>A0A2P9AI96</accession>
<evidence type="ECO:0000313" key="3">
    <source>
        <dbReference type="Proteomes" id="UP000245698"/>
    </source>
</evidence>
<reference evidence="3" key="1">
    <citation type="submission" date="2016-12" db="EMBL/GenBank/DDBJ databases">
        <authorList>
            <person name="Brunel B."/>
        </authorList>
    </citation>
    <scope>NUCLEOTIDE SEQUENCE [LARGE SCALE GENOMIC DNA]</scope>
</reference>
<dbReference type="AlphaFoldDB" id="A0A2P9AI96"/>
<evidence type="ECO:0000256" key="1">
    <source>
        <dbReference type="SAM" id="MobiDB-lite"/>
    </source>
</evidence>
<sequence>MRKPRQADVGTQDRRRHGRGHGVRADDHQEGRRQDRPSGQRCCRPWRAGAVRRQGRLGNGILLSADRALRRPGRGGDGARGNFWAGGADLEIRNGGRNHRARQRHRIRSCRLHLHARSCAWNAGGIQDRSRDDRSQPRLDVRSGSTFRRGKAERPRPRGRPASRHCRVHGGEIPRHQHLSGGRVQSDPFRIRDHVADFDKIVQDIVHRSEAVRATIPMTADVAYGQDQTETIDLFFPPAKEAACRCTCLSMAATGECSPSATTHTSRRRLPRPVRLPSSSTML</sequence>
<dbReference type="Proteomes" id="UP000245698">
    <property type="component" value="Unassembled WGS sequence"/>
</dbReference>
<protein>
    <submittedName>
        <fullName evidence="2">Uncharacterized protein</fullName>
    </submittedName>
</protein>
<proteinExistence type="predicted"/>
<feature type="compositionally biased region" description="Basic and acidic residues" evidence="1">
    <location>
        <begin position="23"/>
        <end position="38"/>
    </location>
</feature>
<feature type="region of interest" description="Disordered" evidence="1">
    <location>
        <begin position="1"/>
        <end position="43"/>
    </location>
</feature>
<name>A0A2P9AI96_9HYPH</name>
<feature type="region of interest" description="Disordered" evidence="1">
    <location>
        <begin position="257"/>
        <end position="283"/>
    </location>
</feature>
<feature type="compositionally biased region" description="Basic and acidic residues" evidence="1">
    <location>
        <begin position="128"/>
        <end position="141"/>
    </location>
</feature>
<keyword evidence="3" id="KW-1185">Reference proteome</keyword>
<feature type="region of interest" description="Disordered" evidence="1">
    <location>
        <begin position="125"/>
        <end position="165"/>
    </location>
</feature>
<evidence type="ECO:0000313" key="2">
    <source>
        <dbReference type="EMBL" id="SJM30863.1"/>
    </source>
</evidence>
<feature type="compositionally biased region" description="Low complexity" evidence="1">
    <location>
        <begin position="273"/>
        <end position="283"/>
    </location>
</feature>
<organism evidence="2 3">
    <name type="scientific">Mesorhizobium delmotii</name>
    <dbReference type="NCBI Taxonomy" id="1631247"/>
    <lineage>
        <taxon>Bacteria</taxon>
        <taxon>Pseudomonadati</taxon>
        <taxon>Pseudomonadota</taxon>
        <taxon>Alphaproteobacteria</taxon>
        <taxon>Hyphomicrobiales</taxon>
        <taxon>Phyllobacteriaceae</taxon>
        <taxon>Mesorhizobium</taxon>
    </lineage>
</organism>
<gene>
    <name evidence="2" type="ORF">BQ8482_180091</name>
</gene>
<dbReference type="EMBL" id="FUIG01000024">
    <property type="protein sequence ID" value="SJM30863.1"/>
    <property type="molecule type" value="Genomic_DNA"/>
</dbReference>